<sequence length="143" mass="16486">MHDNVLRKYPNEFVCAIYLDEGLGNDNSWSNRCIDMHSVLVNSVGGIYKSKRLMDIQSTVYMKKLFSEIEMKLENRLSKDRVVDSNKDPVVCEGIDRISVKFKNDMVFDVAKVTLALLLEDCDLLNRRDTGRKRNGLVFRPPL</sequence>
<dbReference type="AlphaFoldDB" id="A0A7S3NN04"/>
<accession>A0A7S3NN04</accession>
<proteinExistence type="predicted"/>
<protein>
    <submittedName>
        <fullName evidence="1">Uncharacterized protein</fullName>
    </submittedName>
</protein>
<name>A0A7S3NN04_9STRA</name>
<organism evidence="1">
    <name type="scientific">Aureoumbra lagunensis</name>
    <dbReference type="NCBI Taxonomy" id="44058"/>
    <lineage>
        <taxon>Eukaryota</taxon>
        <taxon>Sar</taxon>
        <taxon>Stramenopiles</taxon>
        <taxon>Ochrophyta</taxon>
        <taxon>Pelagophyceae</taxon>
        <taxon>Pelagomonadales</taxon>
        <taxon>Aureoumbra</taxon>
    </lineage>
</organism>
<gene>
    <name evidence="1" type="ORF">ALAG00032_LOCUS8705</name>
</gene>
<reference evidence="1" key="1">
    <citation type="submission" date="2021-01" db="EMBL/GenBank/DDBJ databases">
        <authorList>
            <person name="Corre E."/>
            <person name="Pelletier E."/>
            <person name="Niang G."/>
            <person name="Scheremetjew M."/>
            <person name="Finn R."/>
            <person name="Kale V."/>
            <person name="Holt S."/>
            <person name="Cochrane G."/>
            <person name="Meng A."/>
            <person name="Brown T."/>
            <person name="Cohen L."/>
        </authorList>
    </citation>
    <scope>NUCLEOTIDE SEQUENCE</scope>
    <source>
        <strain evidence="1">CCMP1510</strain>
    </source>
</reference>
<dbReference type="EMBL" id="HBIJ01012849">
    <property type="protein sequence ID" value="CAE0367948.1"/>
    <property type="molecule type" value="Transcribed_RNA"/>
</dbReference>
<evidence type="ECO:0000313" key="1">
    <source>
        <dbReference type="EMBL" id="CAE0367948.1"/>
    </source>
</evidence>